<proteinExistence type="predicted"/>
<dbReference type="EMBL" id="FMWJ01000022">
    <property type="protein sequence ID" value="SCZ70981.1"/>
    <property type="molecule type" value="Genomic_DNA"/>
</dbReference>
<dbReference type="RefSeq" id="WP_049582846.1">
    <property type="nucleotide sequence ID" value="NZ_CAWQXX010000020.1"/>
</dbReference>
<name>A0A1G5RC55_PHOLU</name>
<dbReference type="Pfam" id="PF21852">
    <property type="entry name" value="DUF6911"/>
    <property type="match status" value="1"/>
</dbReference>
<reference evidence="2" key="1">
    <citation type="submission" date="2016-10" db="EMBL/GenBank/DDBJ databases">
        <authorList>
            <person name="Varghese N."/>
            <person name="Submissions S."/>
        </authorList>
    </citation>
    <scope>NUCLEOTIDE SEQUENCE [LARGE SCALE GENOMIC DNA]</scope>
    <source>
        <strain evidence="2">ATCC 29999</strain>
    </source>
</reference>
<dbReference type="AlphaFoldDB" id="A0A1G5RC55"/>
<gene>
    <name evidence="1" type="ORF">SAMN02982990_03623</name>
</gene>
<dbReference type="Proteomes" id="UP000183223">
    <property type="component" value="Unassembled WGS sequence"/>
</dbReference>
<accession>A0A1G5RC55</accession>
<evidence type="ECO:0000313" key="2">
    <source>
        <dbReference type="Proteomes" id="UP000183223"/>
    </source>
</evidence>
<sequence>MNFSISWTLNGKGNNYKSPTWSHIKQIILDLKDQSGTVTLDVIDNITGAEMLQVRTEDGYYLLTLGEILEDEYNVRSYWDPEELDQQIDILGDYWSARQLTKDFDFVVKVFKEFFDTGNVSKELLD</sequence>
<dbReference type="OrthoDB" id="5879449at2"/>
<dbReference type="InterPro" id="IPR054205">
    <property type="entry name" value="DUF6911"/>
</dbReference>
<evidence type="ECO:0000313" key="1">
    <source>
        <dbReference type="EMBL" id="SCZ70981.1"/>
    </source>
</evidence>
<keyword evidence="2" id="KW-1185">Reference proteome</keyword>
<protein>
    <submittedName>
        <fullName evidence="1">Uncharacterized protein</fullName>
    </submittedName>
</protein>
<organism evidence="1 2">
    <name type="scientific">Photorhabdus luminescens</name>
    <name type="common">Xenorhabdus luminescens</name>
    <dbReference type="NCBI Taxonomy" id="29488"/>
    <lineage>
        <taxon>Bacteria</taxon>
        <taxon>Pseudomonadati</taxon>
        <taxon>Pseudomonadota</taxon>
        <taxon>Gammaproteobacteria</taxon>
        <taxon>Enterobacterales</taxon>
        <taxon>Morganellaceae</taxon>
        <taxon>Photorhabdus</taxon>
    </lineage>
</organism>
<dbReference type="GeneID" id="45655832"/>